<dbReference type="EMBL" id="AYYY01000001">
    <property type="protein sequence ID" value="KRM62811.1"/>
    <property type="molecule type" value="Genomic_DNA"/>
</dbReference>
<keyword evidence="6 7" id="KW-0472">Membrane</keyword>
<evidence type="ECO:0000256" key="7">
    <source>
        <dbReference type="SAM" id="Phobius"/>
    </source>
</evidence>
<feature type="transmembrane region" description="Helical" evidence="7">
    <location>
        <begin position="135"/>
        <end position="156"/>
    </location>
</feature>
<feature type="transmembrane region" description="Helical" evidence="7">
    <location>
        <begin position="308"/>
        <end position="329"/>
    </location>
</feature>
<feature type="transmembrane region" description="Helical" evidence="7">
    <location>
        <begin position="335"/>
        <end position="357"/>
    </location>
</feature>
<keyword evidence="9" id="KW-0808">Transferase</keyword>
<dbReference type="RefSeq" id="WP_057777066.1">
    <property type="nucleotide sequence ID" value="NZ_AYYY01000001.1"/>
</dbReference>
<evidence type="ECO:0000256" key="1">
    <source>
        <dbReference type="ARBA" id="ARBA00004651"/>
    </source>
</evidence>
<keyword evidence="3" id="KW-1003">Cell membrane</keyword>
<evidence type="ECO:0000256" key="5">
    <source>
        <dbReference type="ARBA" id="ARBA00022989"/>
    </source>
</evidence>
<protein>
    <submittedName>
        <fullName evidence="9">Acyltransferase</fullName>
    </submittedName>
</protein>
<dbReference type="Pfam" id="PF01757">
    <property type="entry name" value="Acyl_transf_3"/>
    <property type="match status" value="1"/>
</dbReference>
<organism evidence="9 10">
    <name type="scientific">Paucilactobacillus vaccinostercus DSM 20634</name>
    <dbReference type="NCBI Taxonomy" id="1423813"/>
    <lineage>
        <taxon>Bacteria</taxon>
        <taxon>Bacillati</taxon>
        <taxon>Bacillota</taxon>
        <taxon>Bacilli</taxon>
        <taxon>Lactobacillales</taxon>
        <taxon>Lactobacillaceae</taxon>
        <taxon>Paucilactobacillus</taxon>
    </lineage>
</organism>
<keyword evidence="4 7" id="KW-0812">Transmembrane</keyword>
<dbReference type="GO" id="GO:0016413">
    <property type="term" value="F:O-acetyltransferase activity"/>
    <property type="evidence" value="ECO:0007669"/>
    <property type="project" value="TreeGrafter"/>
</dbReference>
<dbReference type="OrthoDB" id="569695at2"/>
<comment type="similarity">
    <text evidence="2">Belongs to the acyltransferase 3 family.</text>
</comment>
<feature type="transmembrane region" description="Helical" evidence="7">
    <location>
        <begin position="165"/>
        <end position="185"/>
    </location>
</feature>
<evidence type="ECO:0000313" key="10">
    <source>
        <dbReference type="Proteomes" id="UP000051733"/>
    </source>
</evidence>
<evidence type="ECO:0000256" key="3">
    <source>
        <dbReference type="ARBA" id="ARBA00022475"/>
    </source>
</evidence>
<feature type="transmembrane region" description="Helical" evidence="7">
    <location>
        <begin position="20"/>
        <end position="38"/>
    </location>
</feature>
<dbReference type="AlphaFoldDB" id="A0A0R2AES4"/>
<proteinExistence type="inferred from homology"/>
<evidence type="ECO:0000313" key="9">
    <source>
        <dbReference type="EMBL" id="KRM62811.1"/>
    </source>
</evidence>
<comment type="subcellular location">
    <subcellularLocation>
        <location evidence="1">Cell membrane</location>
        <topology evidence="1">Multi-pass membrane protein</topology>
    </subcellularLocation>
</comment>
<keyword evidence="9" id="KW-0012">Acyltransferase</keyword>
<dbReference type="PANTHER" id="PTHR40074">
    <property type="entry name" value="O-ACETYLTRANSFERASE WECH"/>
    <property type="match status" value="1"/>
</dbReference>
<feature type="domain" description="Acyltransferase 3" evidence="8">
    <location>
        <begin position="16"/>
        <end position="350"/>
    </location>
</feature>
<reference evidence="9 10" key="1">
    <citation type="journal article" date="2015" name="Genome Announc.">
        <title>Expanding the biotechnology potential of lactobacilli through comparative genomics of 213 strains and associated genera.</title>
        <authorList>
            <person name="Sun Z."/>
            <person name="Harris H.M."/>
            <person name="McCann A."/>
            <person name="Guo C."/>
            <person name="Argimon S."/>
            <person name="Zhang W."/>
            <person name="Yang X."/>
            <person name="Jeffery I.B."/>
            <person name="Cooney J.C."/>
            <person name="Kagawa T.F."/>
            <person name="Liu W."/>
            <person name="Song Y."/>
            <person name="Salvetti E."/>
            <person name="Wrobel A."/>
            <person name="Rasinkangas P."/>
            <person name="Parkhill J."/>
            <person name="Rea M.C."/>
            <person name="O'Sullivan O."/>
            <person name="Ritari J."/>
            <person name="Douillard F.P."/>
            <person name="Paul Ross R."/>
            <person name="Yang R."/>
            <person name="Briner A.E."/>
            <person name="Felis G.E."/>
            <person name="de Vos W.M."/>
            <person name="Barrangou R."/>
            <person name="Klaenhammer T.R."/>
            <person name="Caufield P.W."/>
            <person name="Cui Y."/>
            <person name="Zhang H."/>
            <person name="O'Toole P.W."/>
        </authorList>
    </citation>
    <scope>NUCLEOTIDE SEQUENCE [LARGE SCALE GENOMIC DNA]</scope>
    <source>
        <strain evidence="9 10">DSM 20634</strain>
    </source>
</reference>
<keyword evidence="10" id="KW-1185">Reference proteome</keyword>
<dbReference type="Proteomes" id="UP000051733">
    <property type="component" value="Unassembled WGS sequence"/>
</dbReference>
<gene>
    <name evidence="9" type="ORF">FC26_GL001242</name>
</gene>
<accession>A0A0R2AES4</accession>
<evidence type="ECO:0000259" key="8">
    <source>
        <dbReference type="Pfam" id="PF01757"/>
    </source>
</evidence>
<feature type="transmembrane region" description="Helical" evidence="7">
    <location>
        <begin position="268"/>
        <end position="287"/>
    </location>
</feature>
<sequence length="383" mass="44247">MAEREKHARPYLYEGDLLRLLLIIGVVLTHTETTLTNATATGSVSHLIFNSTHTMLHFTRMGFVFVTGLVLTWQYFDRHPNWVTFWYRRYVRIGIPYLVWNTVLLAGLLAIHQRLTWTRYAQRWLTTISHGNQFYMYFLFMIAQLYLIFPILLWIVEKTRDHHRWLIGVSFGLQLLLTAVIKYGHPTTAAHPVLGLIFHHYGTDPLMYQLYFVMGAVTAVHYQRISHWLKVHLKALSWLAVGLSVATIGLYWVNINVLGFANHDAQSIHQPFVVLLDVAAIMALLGVSQWGLRRSWVTIPIVHRLGQLTFGIYLTQSIFLTALAGLLRLTAWPSWVYLVIVPLCFVAVFGTILIWSYGLSRLKWTRPIIGLKLDSENKMIKSY</sequence>
<feature type="transmembrane region" description="Helical" evidence="7">
    <location>
        <begin position="235"/>
        <end position="253"/>
    </location>
</feature>
<dbReference type="PANTHER" id="PTHR40074:SF2">
    <property type="entry name" value="O-ACETYLTRANSFERASE WECH"/>
    <property type="match status" value="1"/>
</dbReference>
<feature type="transmembrane region" description="Helical" evidence="7">
    <location>
        <begin position="205"/>
        <end position="223"/>
    </location>
</feature>
<comment type="caution">
    <text evidence="9">The sequence shown here is derived from an EMBL/GenBank/DDBJ whole genome shotgun (WGS) entry which is preliminary data.</text>
</comment>
<dbReference type="InterPro" id="IPR002656">
    <property type="entry name" value="Acyl_transf_3_dom"/>
</dbReference>
<dbReference type="STRING" id="1423813.FC26_GL001242"/>
<evidence type="ECO:0000256" key="2">
    <source>
        <dbReference type="ARBA" id="ARBA00007400"/>
    </source>
</evidence>
<feature type="transmembrane region" description="Helical" evidence="7">
    <location>
        <begin position="97"/>
        <end position="115"/>
    </location>
</feature>
<dbReference type="GO" id="GO:0005886">
    <property type="term" value="C:plasma membrane"/>
    <property type="evidence" value="ECO:0007669"/>
    <property type="project" value="UniProtKB-SubCell"/>
</dbReference>
<name>A0A0R2AES4_9LACO</name>
<evidence type="ECO:0000256" key="6">
    <source>
        <dbReference type="ARBA" id="ARBA00023136"/>
    </source>
</evidence>
<evidence type="ECO:0000256" key="4">
    <source>
        <dbReference type="ARBA" id="ARBA00022692"/>
    </source>
</evidence>
<keyword evidence="5 7" id="KW-1133">Transmembrane helix</keyword>
<feature type="transmembrane region" description="Helical" evidence="7">
    <location>
        <begin position="58"/>
        <end position="76"/>
    </location>
</feature>
<dbReference type="GO" id="GO:0009246">
    <property type="term" value="P:enterobacterial common antigen biosynthetic process"/>
    <property type="evidence" value="ECO:0007669"/>
    <property type="project" value="TreeGrafter"/>
</dbReference>
<dbReference type="PATRIC" id="fig|1423813.3.peg.1264"/>